<accession>I0IFR9</accession>
<evidence type="ECO:0000313" key="2">
    <source>
        <dbReference type="Proteomes" id="UP000007881"/>
    </source>
</evidence>
<dbReference type="Proteomes" id="UP000007881">
    <property type="component" value="Chromosome"/>
</dbReference>
<organism evidence="1 2">
    <name type="scientific">Phycisphaera mikurensis (strain NBRC 102666 / KCTC 22515 / FYK2301M01)</name>
    <dbReference type="NCBI Taxonomy" id="1142394"/>
    <lineage>
        <taxon>Bacteria</taxon>
        <taxon>Pseudomonadati</taxon>
        <taxon>Planctomycetota</taxon>
        <taxon>Phycisphaerae</taxon>
        <taxon>Phycisphaerales</taxon>
        <taxon>Phycisphaeraceae</taxon>
        <taxon>Phycisphaera</taxon>
    </lineage>
</organism>
<sequence>MLAGGVALAQAAAALPDDEDGRRWRAATPALVGLHVLAGRLVGAEGEPIGRTRARVLLGQHRRALQRAFGAAGVPAAAAGLAEEVERLLARPPAGRG</sequence>
<gene>
    <name evidence="1" type="ordered locus">PSMK_19480</name>
</gene>
<keyword evidence="2" id="KW-1185">Reference proteome</keyword>
<proteinExistence type="predicted"/>
<dbReference type="HOGENOM" id="CLU_2344237_0_0_0"/>
<dbReference type="EMBL" id="AP012338">
    <property type="protein sequence ID" value="BAM04107.1"/>
    <property type="molecule type" value="Genomic_DNA"/>
</dbReference>
<name>I0IFR9_PHYMF</name>
<dbReference type="STRING" id="1142394.PSMK_19480"/>
<protein>
    <recommendedName>
        <fullName evidence="3">Polyprenyl synthetase</fullName>
    </recommendedName>
</protein>
<dbReference type="KEGG" id="phm:PSMK_19480"/>
<evidence type="ECO:0008006" key="3">
    <source>
        <dbReference type="Google" id="ProtNLM"/>
    </source>
</evidence>
<dbReference type="AlphaFoldDB" id="I0IFR9"/>
<reference evidence="1 2" key="1">
    <citation type="submission" date="2012-02" db="EMBL/GenBank/DDBJ databases">
        <title>Complete genome sequence of Phycisphaera mikurensis NBRC 102666.</title>
        <authorList>
            <person name="Ankai A."/>
            <person name="Hosoyama A."/>
            <person name="Terui Y."/>
            <person name="Sekine M."/>
            <person name="Fukai R."/>
            <person name="Kato Y."/>
            <person name="Nakamura S."/>
            <person name="Yamada-Narita S."/>
            <person name="Kawakoshi A."/>
            <person name="Fukunaga Y."/>
            <person name="Yamazaki S."/>
            <person name="Fujita N."/>
        </authorList>
    </citation>
    <scope>NUCLEOTIDE SEQUENCE [LARGE SCALE GENOMIC DNA]</scope>
    <source>
        <strain evidence="2">NBRC 102666 / KCTC 22515 / FYK2301M01</strain>
    </source>
</reference>
<evidence type="ECO:0000313" key="1">
    <source>
        <dbReference type="EMBL" id="BAM04107.1"/>
    </source>
</evidence>